<sequence>MMLMSESRIPLELYSLIIGYIDNHTTLLSILVSLKVIYADAERQLYSSVEFYAHDENKHILFLRSVLNNNRTHLSSLVHRYCYATGQSTNFMALDLMKQALPTFTNLKQLKLAICGETAALVLPLGTPPFQLDRFHWSLMGGLTTTHEFFISSRPNTRFKPCHSIPVNLNPHKYH</sequence>
<proteinExistence type="predicted"/>
<dbReference type="EMBL" id="MU150295">
    <property type="protein sequence ID" value="KAF9460639.1"/>
    <property type="molecule type" value="Genomic_DNA"/>
</dbReference>
<dbReference type="OrthoDB" id="3048034at2759"/>
<protein>
    <submittedName>
        <fullName evidence="1">Uncharacterized protein</fullName>
    </submittedName>
</protein>
<accession>A0A9P5Y0W7</accession>
<dbReference type="Proteomes" id="UP000807353">
    <property type="component" value="Unassembled WGS sequence"/>
</dbReference>
<reference evidence="1" key="1">
    <citation type="submission" date="2020-11" db="EMBL/GenBank/DDBJ databases">
        <authorList>
            <consortium name="DOE Joint Genome Institute"/>
            <person name="Ahrendt S."/>
            <person name="Riley R."/>
            <person name="Andreopoulos W."/>
            <person name="Labutti K."/>
            <person name="Pangilinan J."/>
            <person name="Ruiz-Duenas F.J."/>
            <person name="Barrasa J.M."/>
            <person name="Sanchez-Garcia M."/>
            <person name="Camarero S."/>
            <person name="Miyauchi S."/>
            <person name="Serrano A."/>
            <person name="Linde D."/>
            <person name="Babiker R."/>
            <person name="Drula E."/>
            <person name="Ayuso-Fernandez I."/>
            <person name="Pacheco R."/>
            <person name="Padilla G."/>
            <person name="Ferreira P."/>
            <person name="Barriuso J."/>
            <person name="Kellner H."/>
            <person name="Castanera R."/>
            <person name="Alfaro M."/>
            <person name="Ramirez L."/>
            <person name="Pisabarro A.G."/>
            <person name="Kuo A."/>
            <person name="Tritt A."/>
            <person name="Lipzen A."/>
            <person name="He G."/>
            <person name="Yan M."/>
            <person name="Ng V."/>
            <person name="Cullen D."/>
            <person name="Martin F."/>
            <person name="Rosso M.-N."/>
            <person name="Henrissat B."/>
            <person name="Hibbett D."/>
            <person name="Martinez A.T."/>
            <person name="Grigoriev I.V."/>
        </authorList>
    </citation>
    <scope>NUCLEOTIDE SEQUENCE</scope>
    <source>
        <strain evidence="1">CBS 247.69</strain>
    </source>
</reference>
<dbReference type="AlphaFoldDB" id="A0A9P5Y0W7"/>
<keyword evidence="2" id="KW-1185">Reference proteome</keyword>
<comment type="caution">
    <text evidence="1">The sequence shown here is derived from an EMBL/GenBank/DDBJ whole genome shotgun (WGS) entry which is preliminary data.</text>
</comment>
<name>A0A9P5Y0W7_9AGAR</name>
<organism evidence="1 2">
    <name type="scientific">Collybia nuda</name>
    <dbReference type="NCBI Taxonomy" id="64659"/>
    <lineage>
        <taxon>Eukaryota</taxon>
        <taxon>Fungi</taxon>
        <taxon>Dikarya</taxon>
        <taxon>Basidiomycota</taxon>
        <taxon>Agaricomycotina</taxon>
        <taxon>Agaricomycetes</taxon>
        <taxon>Agaricomycetidae</taxon>
        <taxon>Agaricales</taxon>
        <taxon>Tricholomatineae</taxon>
        <taxon>Clitocybaceae</taxon>
        <taxon>Collybia</taxon>
    </lineage>
</organism>
<evidence type="ECO:0000313" key="2">
    <source>
        <dbReference type="Proteomes" id="UP000807353"/>
    </source>
</evidence>
<gene>
    <name evidence="1" type="ORF">BDZ94DRAFT_887859</name>
</gene>
<evidence type="ECO:0000313" key="1">
    <source>
        <dbReference type="EMBL" id="KAF9460639.1"/>
    </source>
</evidence>